<feature type="compositionally biased region" description="Basic and acidic residues" evidence="2">
    <location>
        <begin position="176"/>
        <end position="212"/>
    </location>
</feature>
<feature type="region of interest" description="Disordered" evidence="2">
    <location>
        <begin position="144"/>
        <end position="219"/>
    </location>
</feature>
<evidence type="ECO:0000313" key="3">
    <source>
        <dbReference type="EMBL" id="WAQ98482.1"/>
    </source>
</evidence>
<protein>
    <submittedName>
        <fullName evidence="3">Uncharacterized protein</fullName>
    </submittedName>
</protein>
<organism evidence="3 4">
    <name type="scientific">Mya arenaria</name>
    <name type="common">Soft-shell clam</name>
    <dbReference type="NCBI Taxonomy" id="6604"/>
    <lineage>
        <taxon>Eukaryota</taxon>
        <taxon>Metazoa</taxon>
        <taxon>Spiralia</taxon>
        <taxon>Lophotrochozoa</taxon>
        <taxon>Mollusca</taxon>
        <taxon>Bivalvia</taxon>
        <taxon>Autobranchia</taxon>
        <taxon>Heteroconchia</taxon>
        <taxon>Euheterodonta</taxon>
        <taxon>Imparidentia</taxon>
        <taxon>Neoheterodontei</taxon>
        <taxon>Myida</taxon>
        <taxon>Myoidea</taxon>
        <taxon>Myidae</taxon>
        <taxon>Mya</taxon>
    </lineage>
</organism>
<name>A0ABY7DLC6_MYAAR</name>
<evidence type="ECO:0000256" key="2">
    <source>
        <dbReference type="SAM" id="MobiDB-lite"/>
    </source>
</evidence>
<dbReference type="EMBL" id="CP111014">
    <property type="protein sequence ID" value="WAQ98482.1"/>
    <property type="molecule type" value="Genomic_DNA"/>
</dbReference>
<keyword evidence="1" id="KW-0175">Coiled coil</keyword>
<sequence length="474" mass="53396">MGIVSSIDVGGNDKCLNELSLDDIIDEVEGISGLLLVVAHSIKRPKQGGKTTDSVAAKNVLEELLRNAFDKLTCYYTIDVYTTCQELSDKKSPLLGSSNTTEEESHILAKIGLSDTITKSLLETLKQVKNLPAVDIKHLRKQVEKYSTGHSKGNSSQTPLSRENSKTNSDEQQNLRSERGKDHDEKKNHEVGKDQDTTETDNTRKRPVRDKSGNYLETDETKNITVGNCYDLTHADVGDIKTTPKKKDKTREIGRLQLDIQKLKIDIDVLKKDNNELKMDLKRISENNTHDVVQLNTHIKTKQNEIQSLKEENASLVLSFDHTLRSNGGHAYKFCAEKASEMLTKTEDVAMQIFEACTKSQTDNESGQYSHSMRDEQFIERHWKPKQLPVGDRTGEGRAPNRDKVVVKPAKMESELVKLRKEVSLSMVPVVQQSVRLVITVLAMRGDSLQIVPIFMNIGESCVMLLYRESQQKF</sequence>
<proteinExistence type="predicted"/>
<accession>A0ABY7DLC6</accession>
<dbReference type="Proteomes" id="UP001164746">
    <property type="component" value="Chromosome 3"/>
</dbReference>
<keyword evidence="4" id="KW-1185">Reference proteome</keyword>
<evidence type="ECO:0000313" key="4">
    <source>
        <dbReference type="Proteomes" id="UP001164746"/>
    </source>
</evidence>
<evidence type="ECO:0000256" key="1">
    <source>
        <dbReference type="SAM" id="Coils"/>
    </source>
</evidence>
<gene>
    <name evidence="3" type="ORF">MAR_022855</name>
</gene>
<feature type="coiled-coil region" evidence="1">
    <location>
        <begin position="246"/>
        <end position="319"/>
    </location>
</feature>
<reference evidence="3" key="1">
    <citation type="submission" date="2022-11" db="EMBL/GenBank/DDBJ databases">
        <title>Centuries of genome instability and evolution in soft-shell clam transmissible cancer (bioRxiv).</title>
        <authorList>
            <person name="Hart S.F.M."/>
            <person name="Yonemitsu M.A."/>
            <person name="Giersch R.M."/>
            <person name="Beal B.F."/>
            <person name="Arriagada G."/>
            <person name="Davis B.W."/>
            <person name="Ostrander E.A."/>
            <person name="Goff S.P."/>
            <person name="Metzger M.J."/>
        </authorList>
    </citation>
    <scope>NUCLEOTIDE SEQUENCE</scope>
    <source>
        <strain evidence="3">MELC-2E11</strain>
        <tissue evidence="3">Siphon/mantle</tissue>
    </source>
</reference>
<feature type="compositionally biased region" description="Polar residues" evidence="2">
    <location>
        <begin position="148"/>
        <end position="162"/>
    </location>
</feature>